<dbReference type="InterPro" id="IPR016162">
    <property type="entry name" value="Ald_DH_N"/>
</dbReference>
<dbReference type="Pfam" id="PF00171">
    <property type="entry name" value="Aldedh"/>
    <property type="match status" value="1"/>
</dbReference>
<dbReference type="GO" id="GO:0005737">
    <property type="term" value="C:cytoplasm"/>
    <property type="evidence" value="ECO:0007669"/>
    <property type="project" value="TreeGrafter"/>
</dbReference>
<evidence type="ECO:0000256" key="5">
    <source>
        <dbReference type="PIRSR" id="PIRSR036492-1"/>
    </source>
</evidence>
<dbReference type="InterPro" id="IPR016163">
    <property type="entry name" value="Ald_DH_C"/>
</dbReference>
<keyword evidence="11" id="KW-1185">Reference proteome</keyword>
<evidence type="ECO:0000256" key="6">
    <source>
        <dbReference type="PROSITE-ProRule" id="PRU10007"/>
    </source>
</evidence>
<dbReference type="AlphaFoldDB" id="A0A8K0CZD3"/>
<gene>
    <name evidence="10" type="ORF">ILUMI_09634</name>
</gene>
<reference evidence="10" key="1">
    <citation type="submission" date="2019-08" db="EMBL/GenBank/DDBJ databases">
        <title>The genome of the North American firefly Photinus pyralis.</title>
        <authorList>
            <consortium name="Photinus pyralis genome working group"/>
            <person name="Fallon T.R."/>
            <person name="Sander Lower S.E."/>
            <person name="Weng J.-K."/>
        </authorList>
    </citation>
    <scope>NUCLEOTIDE SEQUENCE</scope>
    <source>
        <strain evidence="10">TRF0915ILg1</strain>
        <tissue evidence="10">Whole body</tissue>
    </source>
</reference>
<dbReference type="GO" id="GO:0004029">
    <property type="term" value="F:aldehyde dehydrogenase (NAD+) activity"/>
    <property type="evidence" value="ECO:0007669"/>
    <property type="project" value="TreeGrafter"/>
</dbReference>
<feature type="active site" evidence="5">
    <location>
        <position position="244"/>
    </location>
</feature>
<keyword evidence="8" id="KW-1133">Transmembrane helix</keyword>
<dbReference type="InterPro" id="IPR016161">
    <property type="entry name" value="Ald_DH/histidinol_DH"/>
</dbReference>
<evidence type="ECO:0000256" key="2">
    <source>
        <dbReference type="ARBA" id="ARBA00023002"/>
    </source>
</evidence>
<evidence type="ECO:0000256" key="3">
    <source>
        <dbReference type="ARBA" id="ARBA00023027"/>
    </source>
</evidence>
<organism evidence="10 11">
    <name type="scientific">Ignelater luminosus</name>
    <name type="common">Cucubano</name>
    <name type="synonym">Pyrophorus luminosus</name>
    <dbReference type="NCBI Taxonomy" id="2038154"/>
    <lineage>
        <taxon>Eukaryota</taxon>
        <taxon>Metazoa</taxon>
        <taxon>Ecdysozoa</taxon>
        <taxon>Arthropoda</taxon>
        <taxon>Hexapoda</taxon>
        <taxon>Insecta</taxon>
        <taxon>Pterygota</taxon>
        <taxon>Neoptera</taxon>
        <taxon>Endopterygota</taxon>
        <taxon>Coleoptera</taxon>
        <taxon>Polyphaga</taxon>
        <taxon>Elateriformia</taxon>
        <taxon>Elateroidea</taxon>
        <taxon>Elateridae</taxon>
        <taxon>Agrypninae</taxon>
        <taxon>Pyrophorini</taxon>
        <taxon>Ignelater</taxon>
    </lineage>
</organism>
<dbReference type="PANTHER" id="PTHR43570">
    <property type="entry name" value="ALDEHYDE DEHYDROGENASE"/>
    <property type="match status" value="1"/>
</dbReference>
<protein>
    <recommendedName>
        <fullName evidence="4">Aldehyde dehydrogenase</fullName>
    </recommendedName>
</protein>
<evidence type="ECO:0000256" key="8">
    <source>
        <dbReference type="SAM" id="Phobius"/>
    </source>
</evidence>
<dbReference type="GO" id="GO:0006081">
    <property type="term" value="P:aldehyde metabolic process"/>
    <property type="evidence" value="ECO:0007669"/>
    <property type="project" value="InterPro"/>
</dbReference>
<dbReference type="PROSITE" id="PS00687">
    <property type="entry name" value="ALDEHYDE_DEHYDR_GLU"/>
    <property type="match status" value="1"/>
</dbReference>
<evidence type="ECO:0000313" key="11">
    <source>
        <dbReference type="Proteomes" id="UP000801492"/>
    </source>
</evidence>
<dbReference type="EMBL" id="VTPC01004950">
    <property type="protein sequence ID" value="KAF2896543.1"/>
    <property type="molecule type" value="Genomic_DNA"/>
</dbReference>
<keyword evidence="8" id="KW-0812">Transmembrane</keyword>
<dbReference type="CDD" id="cd07132">
    <property type="entry name" value="ALDH_F3AB"/>
    <property type="match status" value="1"/>
</dbReference>
<comment type="similarity">
    <text evidence="1 4 7">Belongs to the aldehyde dehydrogenase family.</text>
</comment>
<dbReference type="FunFam" id="3.40.309.10:FF:000003">
    <property type="entry name" value="Aldehyde dehydrogenase"/>
    <property type="match status" value="1"/>
</dbReference>
<dbReference type="Proteomes" id="UP000801492">
    <property type="component" value="Unassembled WGS sequence"/>
</dbReference>
<sequence length="504" mass="56017">MKTNAEIVATARKAFNSGRTKSLEFRERQLRNFLRLFEENTPEILKALSSDLRKSKQEAVMSETAFVVGECQTLLENFKTWARPERPSKGLVNIMDELLIYNDPYGVVLVIGAWNYPIQVTLLPVAAAIAAGNCVVIKPSELAPATAQLMADLVPKYLDNECYPVILGGPKETAELLEERFDYIFFTGSTRIGKLVHAAANKYLTPVTLELGGKSPVYLDSSADIDVAARRILWGKCLNAGQTCVAPDYLLCSKEVSEKFVEHARSILKEWYGDDVQKSPDLCRIINDNNFQRLTNLLKSSKESSKIVVGGKSDPQERFIQPTILTDVKQNDPIMQEEIFGPILPIVHVNDAQEAIKFINANEKPLALYIFSQNRNMTESILNSTSSGGVSVNDTVMHLAADTLPFGGVGSSGMGAYHGKYSFDTFVHKKSILVKDLGKLGEKLSYARYPPYSDSKLNYITRMLSARLPFSFKYVPYTIVFGLGVASAILLKIVANMYEKDKLH</sequence>
<dbReference type="InterPro" id="IPR029510">
    <property type="entry name" value="Ald_DH_CS_GLU"/>
</dbReference>
<feature type="active site" evidence="5 6">
    <location>
        <position position="210"/>
    </location>
</feature>
<feature type="domain" description="Aldehyde dehydrogenase" evidence="9">
    <location>
        <begin position="6"/>
        <end position="432"/>
    </location>
</feature>
<keyword evidence="8" id="KW-0472">Membrane</keyword>
<dbReference type="InterPro" id="IPR015590">
    <property type="entry name" value="Aldehyde_DH_dom"/>
</dbReference>
<evidence type="ECO:0000313" key="10">
    <source>
        <dbReference type="EMBL" id="KAF2896543.1"/>
    </source>
</evidence>
<proteinExistence type="inferred from homology"/>
<evidence type="ECO:0000259" key="9">
    <source>
        <dbReference type="Pfam" id="PF00171"/>
    </source>
</evidence>
<dbReference type="Gene3D" id="3.40.309.10">
    <property type="entry name" value="Aldehyde Dehydrogenase, Chain A, domain 2"/>
    <property type="match status" value="1"/>
</dbReference>
<evidence type="ECO:0000256" key="1">
    <source>
        <dbReference type="ARBA" id="ARBA00009986"/>
    </source>
</evidence>
<dbReference type="PANTHER" id="PTHR43570:SF16">
    <property type="entry name" value="ALDEHYDE DEHYDROGENASE TYPE III, ISOFORM Q"/>
    <property type="match status" value="1"/>
</dbReference>
<keyword evidence="2 4" id="KW-0560">Oxidoreductase</keyword>
<name>A0A8K0CZD3_IGNLU</name>
<evidence type="ECO:0000256" key="7">
    <source>
        <dbReference type="RuleBase" id="RU003345"/>
    </source>
</evidence>
<comment type="caution">
    <text evidence="10">The sequence shown here is derived from an EMBL/GenBank/DDBJ whole genome shotgun (WGS) entry which is preliminary data.</text>
</comment>
<accession>A0A8K0CZD3</accession>
<evidence type="ECO:0000256" key="4">
    <source>
        <dbReference type="PIRNR" id="PIRNR036492"/>
    </source>
</evidence>
<feature type="transmembrane region" description="Helical" evidence="8">
    <location>
        <begin position="474"/>
        <end position="495"/>
    </location>
</feature>
<dbReference type="FunFam" id="3.40.605.10:FF:000004">
    <property type="entry name" value="Aldehyde dehydrogenase"/>
    <property type="match status" value="1"/>
</dbReference>
<dbReference type="Gene3D" id="3.40.605.10">
    <property type="entry name" value="Aldehyde Dehydrogenase, Chain A, domain 1"/>
    <property type="match status" value="1"/>
</dbReference>
<dbReference type="InterPro" id="IPR012394">
    <property type="entry name" value="Aldehyde_DH_NAD(P)"/>
</dbReference>
<dbReference type="SUPFAM" id="SSF53720">
    <property type="entry name" value="ALDH-like"/>
    <property type="match status" value="1"/>
</dbReference>
<dbReference type="OrthoDB" id="440325at2759"/>
<keyword evidence="3" id="KW-0520">NAD</keyword>
<dbReference type="PIRSF" id="PIRSF036492">
    <property type="entry name" value="ALDH"/>
    <property type="match status" value="1"/>
</dbReference>